<dbReference type="Proteomes" id="UP000603453">
    <property type="component" value="Unassembled WGS sequence"/>
</dbReference>
<feature type="domain" description="Nudix hydrolase" evidence="2">
    <location>
        <begin position="8"/>
        <end position="170"/>
    </location>
</feature>
<dbReference type="AlphaFoldDB" id="A0A8H7R5Z4"/>
<name>A0A8H7R5Z4_9FUNG</name>
<accession>A0A8H7R5Z4</accession>
<dbReference type="GO" id="GO:0003735">
    <property type="term" value="F:structural constituent of ribosome"/>
    <property type="evidence" value="ECO:0007669"/>
    <property type="project" value="InterPro"/>
</dbReference>
<keyword evidence="1" id="KW-0378">Hydrolase</keyword>
<evidence type="ECO:0000313" key="4">
    <source>
        <dbReference type="Proteomes" id="UP000603453"/>
    </source>
</evidence>
<protein>
    <recommendedName>
        <fullName evidence="2">Nudix hydrolase domain-containing protein</fullName>
    </recommendedName>
</protein>
<keyword evidence="4" id="KW-1185">Reference proteome</keyword>
<dbReference type="InterPro" id="IPR040008">
    <property type="entry name" value="Ribosomal_mL46"/>
</dbReference>
<dbReference type="Gene3D" id="3.90.79.10">
    <property type="entry name" value="Nucleoside Triphosphate Pyrophosphohydrolase"/>
    <property type="match status" value="1"/>
</dbReference>
<dbReference type="InterPro" id="IPR033650">
    <property type="entry name" value="Ribosomal_mL46_NUDIX"/>
</dbReference>
<dbReference type="PANTHER" id="PTHR13124:SF12">
    <property type="entry name" value="LARGE RIBOSOMAL SUBUNIT PROTEIN ML46"/>
    <property type="match status" value="1"/>
</dbReference>
<dbReference type="OrthoDB" id="414075at2759"/>
<dbReference type="CDD" id="cd04661">
    <property type="entry name" value="NUDIX_MRP_L46"/>
    <property type="match status" value="1"/>
</dbReference>
<gene>
    <name evidence="3" type="ORF">INT47_002648</name>
</gene>
<comment type="caution">
    <text evidence="3">The sequence shown here is derived from an EMBL/GenBank/DDBJ whole genome shotgun (WGS) entry which is preliminary data.</text>
</comment>
<dbReference type="GO" id="GO:0005762">
    <property type="term" value="C:mitochondrial large ribosomal subunit"/>
    <property type="evidence" value="ECO:0007669"/>
    <property type="project" value="TreeGrafter"/>
</dbReference>
<proteinExistence type="predicted"/>
<evidence type="ECO:0000313" key="3">
    <source>
        <dbReference type="EMBL" id="KAG2205024.1"/>
    </source>
</evidence>
<dbReference type="InterPro" id="IPR000086">
    <property type="entry name" value="NUDIX_hydrolase_dom"/>
</dbReference>
<evidence type="ECO:0000256" key="1">
    <source>
        <dbReference type="ARBA" id="ARBA00022801"/>
    </source>
</evidence>
<dbReference type="SUPFAM" id="SSF55811">
    <property type="entry name" value="Nudix"/>
    <property type="match status" value="1"/>
</dbReference>
<dbReference type="GO" id="GO:0016787">
    <property type="term" value="F:hydrolase activity"/>
    <property type="evidence" value="ECO:0007669"/>
    <property type="project" value="UniProtKB-KW"/>
</dbReference>
<dbReference type="EMBL" id="JAEPRD010000040">
    <property type="protein sequence ID" value="KAG2205024.1"/>
    <property type="molecule type" value="Genomic_DNA"/>
</dbReference>
<dbReference type="PANTHER" id="PTHR13124">
    <property type="entry name" value="39S RIBOSOMAL PROTEIN L46, MITOCHONDRIAL PRECURSOR-RELATED"/>
    <property type="match status" value="1"/>
</dbReference>
<dbReference type="InterPro" id="IPR015797">
    <property type="entry name" value="NUDIX_hydrolase-like_dom_sf"/>
</dbReference>
<organism evidence="3 4">
    <name type="scientific">Mucor saturninus</name>
    <dbReference type="NCBI Taxonomy" id="64648"/>
    <lineage>
        <taxon>Eukaryota</taxon>
        <taxon>Fungi</taxon>
        <taxon>Fungi incertae sedis</taxon>
        <taxon>Mucoromycota</taxon>
        <taxon>Mucoromycotina</taxon>
        <taxon>Mucoromycetes</taxon>
        <taxon>Mucorales</taxon>
        <taxon>Mucorineae</taxon>
        <taxon>Mucoraceae</taxon>
        <taxon>Mucor</taxon>
    </lineage>
</organism>
<evidence type="ECO:0000259" key="2">
    <source>
        <dbReference type="PROSITE" id="PS51462"/>
    </source>
</evidence>
<dbReference type="PROSITE" id="PS51462">
    <property type="entry name" value="NUDIX"/>
    <property type="match status" value="1"/>
</dbReference>
<dbReference type="InterPro" id="IPR020084">
    <property type="entry name" value="NUDIX_hydrolase_CS"/>
</dbReference>
<reference evidence="3" key="1">
    <citation type="submission" date="2020-12" db="EMBL/GenBank/DDBJ databases">
        <title>Metabolic potential, ecology and presence of endohyphal bacteria is reflected in genomic diversity of Mucoromycotina.</title>
        <authorList>
            <person name="Muszewska A."/>
            <person name="Okrasinska A."/>
            <person name="Steczkiewicz K."/>
            <person name="Drgas O."/>
            <person name="Orlowska M."/>
            <person name="Perlinska-Lenart U."/>
            <person name="Aleksandrzak-Piekarczyk T."/>
            <person name="Szatraj K."/>
            <person name="Zielenkiewicz U."/>
            <person name="Pilsyk S."/>
            <person name="Malc E."/>
            <person name="Mieczkowski P."/>
            <person name="Kruszewska J.S."/>
            <person name="Biernat P."/>
            <person name="Pawlowska J."/>
        </authorList>
    </citation>
    <scope>NUCLEOTIDE SEQUENCE</scope>
    <source>
        <strain evidence="3">WA0000017839</strain>
    </source>
</reference>
<sequence>MSQAPLAEIYRSVSGIIVRRLPLKETGLSGLGFKDTRRKPTEKLYLLVKKPRKNHAWQFPQGGQEKNETAAEAALRELREECGSDLKVNLVDNSAIGVYQYKFPAKFVASRKRKDGSIGAKVITIIGADWISGQCQPDGEEIIDFAWLTQQELTEYIDDDYKEAINPFLL</sequence>
<dbReference type="Pfam" id="PF00293">
    <property type="entry name" value="NUDIX"/>
    <property type="match status" value="1"/>
</dbReference>
<dbReference type="PROSITE" id="PS00893">
    <property type="entry name" value="NUDIX_BOX"/>
    <property type="match status" value="1"/>
</dbReference>